<protein>
    <submittedName>
        <fullName evidence="1">Uncharacterized protein</fullName>
    </submittedName>
</protein>
<dbReference type="AlphaFoldDB" id="A0A1G2SFH4"/>
<dbReference type="STRING" id="1802727.A2937_03695"/>
<name>A0A1G2SFH4_9BACT</name>
<proteinExistence type="predicted"/>
<evidence type="ECO:0000313" key="2">
    <source>
        <dbReference type="Proteomes" id="UP000177987"/>
    </source>
</evidence>
<gene>
    <name evidence="1" type="ORF">A2937_03695</name>
</gene>
<dbReference type="Proteomes" id="UP000177987">
    <property type="component" value="Unassembled WGS sequence"/>
</dbReference>
<dbReference type="EMBL" id="MHUW01000017">
    <property type="protein sequence ID" value="OHA83399.1"/>
    <property type="molecule type" value="Genomic_DNA"/>
</dbReference>
<comment type="caution">
    <text evidence="1">The sequence shown here is derived from an EMBL/GenBank/DDBJ whole genome shotgun (WGS) entry which is preliminary data.</text>
</comment>
<reference evidence="1 2" key="1">
    <citation type="journal article" date="2016" name="Nat. Commun.">
        <title>Thousands of microbial genomes shed light on interconnected biogeochemical processes in an aquifer system.</title>
        <authorList>
            <person name="Anantharaman K."/>
            <person name="Brown C.T."/>
            <person name="Hug L.A."/>
            <person name="Sharon I."/>
            <person name="Castelle C.J."/>
            <person name="Probst A.J."/>
            <person name="Thomas B.C."/>
            <person name="Singh A."/>
            <person name="Wilkins M.J."/>
            <person name="Karaoz U."/>
            <person name="Brodie E.L."/>
            <person name="Williams K.H."/>
            <person name="Hubbard S.S."/>
            <person name="Banfield J.F."/>
        </authorList>
    </citation>
    <scope>NUCLEOTIDE SEQUENCE [LARGE SCALE GENOMIC DNA]</scope>
</reference>
<evidence type="ECO:0000313" key="1">
    <source>
        <dbReference type="EMBL" id="OHA83399.1"/>
    </source>
</evidence>
<sequence>MMITETKPNTTQNGFDGDGRDEKYWAMRKYLLSCTSTQTLTRKAGADAEMVLAILVHAHLMAREEGTRLITQKALQVLEEAVPLISAELDQAEKSPPHQQ</sequence>
<accession>A0A1G2SFH4</accession>
<organism evidence="1 2">
    <name type="scientific">Candidatus Yonathbacteria bacterium RIFCSPLOWO2_01_FULL_47_33b</name>
    <dbReference type="NCBI Taxonomy" id="1802727"/>
    <lineage>
        <taxon>Bacteria</taxon>
        <taxon>Candidatus Yonathiibacteriota</taxon>
    </lineage>
</organism>